<evidence type="ECO:0000313" key="3">
    <source>
        <dbReference type="Proteomes" id="UP000076744"/>
    </source>
</evidence>
<dbReference type="OrthoDB" id="4939762at2759"/>
<sequence length="409" mass="44311">MTYNRTSFDAYHWLPEENPANIIEIPTDEEDNTHTSGLPYADPVDEAPQETEPSAEAKAASTAFRDAIRRSMPVYLMSFHVREYLRGTAVPLLEMAICSGVELAAVSIDDNGLPTWPGLHSWDPEAHSLHHVLQARLFECRDVEAVVNARRVLPALVQLGNERLAEAVALDLRLSDLTIGLDLLPTWGGRDGDEASVTTIETGSSVHSDDMPPPWSTAEAEADRVAAEEEAQLPSAWSSDTDSSDADAAPEPASECDDEVSLFNFVNENPTFEELSGEVPLTHIIHDVEVYGAASVACGHTLDFGVYLARDDDSDVDELPEVELAVDEETFAHHYHLADAIDVELAGEGIYCVIPRGEAAAAEVAEKLEEVSECTMDSTEEGEEGSSANEPVTPTSAGDGQVQTDWIVL</sequence>
<protein>
    <submittedName>
        <fullName evidence="2">Uncharacterized protein</fullName>
    </submittedName>
</protein>
<gene>
    <name evidence="2" type="ORF">ISF_01497</name>
</gene>
<feature type="region of interest" description="Disordered" evidence="1">
    <location>
        <begin position="29"/>
        <end position="59"/>
    </location>
</feature>
<keyword evidence="3" id="KW-1185">Reference proteome</keyword>
<accession>A0A162LLL2</accession>
<dbReference type="GeneID" id="30017789"/>
<feature type="region of interest" description="Disordered" evidence="1">
    <location>
        <begin position="201"/>
        <end position="254"/>
    </location>
</feature>
<organism evidence="2 3">
    <name type="scientific">Cordyceps fumosorosea (strain ARSEF 2679)</name>
    <name type="common">Isaria fumosorosea</name>
    <dbReference type="NCBI Taxonomy" id="1081104"/>
    <lineage>
        <taxon>Eukaryota</taxon>
        <taxon>Fungi</taxon>
        <taxon>Dikarya</taxon>
        <taxon>Ascomycota</taxon>
        <taxon>Pezizomycotina</taxon>
        <taxon>Sordariomycetes</taxon>
        <taxon>Hypocreomycetidae</taxon>
        <taxon>Hypocreales</taxon>
        <taxon>Cordycipitaceae</taxon>
        <taxon>Cordyceps</taxon>
    </lineage>
</organism>
<proteinExistence type="predicted"/>
<feature type="compositionally biased region" description="Polar residues" evidence="1">
    <location>
        <begin position="386"/>
        <end position="404"/>
    </location>
</feature>
<name>A0A162LLL2_CORFA</name>
<dbReference type="Proteomes" id="UP000076744">
    <property type="component" value="Unassembled WGS sequence"/>
</dbReference>
<reference evidence="2 3" key="1">
    <citation type="journal article" date="2016" name="Genome Biol. Evol.">
        <title>Divergent and convergent evolution of fungal pathogenicity.</title>
        <authorList>
            <person name="Shang Y."/>
            <person name="Xiao G."/>
            <person name="Zheng P."/>
            <person name="Cen K."/>
            <person name="Zhan S."/>
            <person name="Wang C."/>
        </authorList>
    </citation>
    <scope>NUCLEOTIDE SEQUENCE [LARGE SCALE GENOMIC DNA]</scope>
    <source>
        <strain evidence="2 3">ARSEF 2679</strain>
    </source>
</reference>
<feature type="compositionally biased region" description="Low complexity" evidence="1">
    <location>
        <begin position="234"/>
        <end position="253"/>
    </location>
</feature>
<dbReference type="AlphaFoldDB" id="A0A162LLL2"/>
<feature type="region of interest" description="Disordered" evidence="1">
    <location>
        <begin position="376"/>
        <end position="404"/>
    </location>
</feature>
<comment type="caution">
    <text evidence="2">The sequence shown here is derived from an EMBL/GenBank/DDBJ whole genome shotgun (WGS) entry which is preliminary data.</text>
</comment>
<dbReference type="EMBL" id="AZHB01000002">
    <property type="protein sequence ID" value="OAA72424.1"/>
    <property type="molecule type" value="Genomic_DNA"/>
</dbReference>
<evidence type="ECO:0000256" key="1">
    <source>
        <dbReference type="SAM" id="MobiDB-lite"/>
    </source>
</evidence>
<dbReference type="RefSeq" id="XP_018707870.1">
    <property type="nucleotide sequence ID" value="XM_018845104.1"/>
</dbReference>
<evidence type="ECO:0000313" key="2">
    <source>
        <dbReference type="EMBL" id="OAA72424.1"/>
    </source>
</evidence>